<dbReference type="RefSeq" id="WP_203806845.1">
    <property type="nucleotide sequence ID" value="NZ_BAAAQE010000094.1"/>
</dbReference>
<evidence type="ECO:0000256" key="1">
    <source>
        <dbReference type="ARBA" id="ARBA00023015"/>
    </source>
</evidence>
<feature type="domain" description="HTH tetR-type" evidence="5">
    <location>
        <begin position="9"/>
        <end position="69"/>
    </location>
</feature>
<dbReference type="Proteomes" id="UP000612282">
    <property type="component" value="Unassembled WGS sequence"/>
</dbReference>
<reference evidence="6 7" key="1">
    <citation type="submission" date="2021-01" db="EMBL/GenBank/DDBJ databases">
        <title>Whole genome shotgun sequence of Actinoplanes couchii NBRC 106145.</title>
        <authorList>
            <person name="Komaki H."/>
            <person name="Tamura T."/>
        </authorList>
    </citation>
    <scope>NUCLEOTIDE SEQUENCE [LARGE SCALE GENOMIC DNA]</scope>
    <source>
        <strain evidence="6 7">NBRC 106145</strain>
    </source>
</reference>
<keyword evidence="2 4" id="KW-0238">DNA-binding</keyword>
<dbReference type="InterPro" id="IPR050109">
    <property type="entry name" value="HTH-type_TetR-like_transc_reg"/>
</dbReference>
<protein>
    <recommendedName>
        <fullName evidence="5">HTH tetR-type domain-containing protein</fullName>
    </recommendedName>
</protein>
<dbReference type="Pfam" id="PF00440">
    <property type="entry name" value="TetR_N"/>
    <property type="match status" value="1"/>
</dbReference>
<evidence type="ECO:0000256" key="2">
    <source>
        <dbReference type="ARBA" id="ARBA00023125"/>
    </source>
</evidence>
<comment type="caution">
    <text evidence="6">The sequence shown here is derived from an EMBL/GenBank/DDBJ whole genome shotgun (WGS) entry which is preliminary data.</text>
</comment>
<sequence>MSLRERKKLATWRAIRTAALRLFEERGYEAVSVEQIAAAADVSRATFFNYFASKEAVVFDQDPEEQDAWRALMDQRPADEPLWESLSAIMTGFTERLADRMPLQRRLKAQSPALAQSTQDFGARFRDDLHTWALARAGADDEMTALLQLNLVQAATSTAYQAWRTEEGFDVFLQRLDQCLRSVGEGVGHPKAAAHPDTGVYTMEEGRSATISR</sequence>
<organism evidence="6 7">
    <name type="scientific">Actinoplanes couchii</name>
    <dbReference type="NCBI Taxonomy" id="403638"/>
    <lineage>
        <taxon>Bacteria</taxon>
        <taxon>Bacillati</taxon>
        <taxon>Actinomycetota</taxon>
        <taxon>Actinomycetes</taxon>
        <taxon>Micromonosporales</taxon>
        <taxon>Micromonosporaceae</taxon>
        <taxon>Actinoplanes</taxon>
    </lineage>
</organism>
<dbReference type="EMBL" id="BOMG01000104">
    <property type="protein sequence ID" value="GID60126.1"/>
    <property type="molecule type" value="Genomic_DNA"/>
</dbReference>
<evidence type="ECO:0000259" key="5">
    <source>
        <dbReference type="PROSITE" id="PS50977"/>
    </source>
</evidence>
<dbReference type="InterPro" id="IPR009057">
    <property type="entry name" value="Homeodomain-like_sf"/>
</dbReference>
<accession>A0ABQ3XNQ5</accession>
<keyword evidence="7" id="KW-1185">Reference proteome</keyword>
<proteinExistence type="predicted"/>
<dbReference type="SUPFAM" id="SSF46689">
    <property type="entry name" value="Homeodomain-like"/>
    <property type="match status" value="1"/>
</dbReference>
<evidence type="ECO:0000256" key="3">
    <source>
        <dbReference type="ARBA" id="ARBA00023163"/>
    </source>
</evidence>
<dbReference type="PANTHER" id="PTHR30055">
    <property type="entry name" value="HTH-TYPE TRANSCRIPTIONAL REGULATOR RUTR"/>
    <property type="match status" value="1"/>
</dbReference>
<dbReference type="PANTHER" id="PTHR30055:SF238">
    <property type="entry name" value="MYCOFACTOCIN BIOSYNTHESIS TRANSCRIPTIONAL REGULATOR MFTR-RELATED"/>
    <property type="match status" value="1"/>
</dbReference>
<dbReference type="PROSITE" id="PS50977">
    <property type="entry name" value="HTH_TETR_2"/>
    <property type="match status" value="1"/>
</dbReference>
<gene>
    <name evidence="6" type="ORF">Aco03nite_085300</name>
</gene>
<keyword evidence="1" id="KW-0805">Transcription regulation</keyword>
<dbReference type="PROSITE" id="PS01081">
    <property type="entry name" value="HTH_TETR_1"/>
    <property type="match status" value="1"/>
</dbReference>
<evidence type="ECO:0000313" key="7">
    <source>
        <dbReference type="Proteomes" id="UP000612282"/>
    </source>
</evidence>
<feature type="DNA-binding region" description="H-T-H motif" evidence="4">
    <location>
        <begin position="32"/>
        <end position="51"/>
    </location>
</feature>
<evidence type="ECO:0000256" key="4">
    <source>
        <dbReference type="PROSITE-ProRule" id="PRU00335"/>
    </source>
</evidence>
<keyword evidence="3" id="KW-0804">Transcription</keyword>
<dbReference type="InterPro" id="IPR023772">
    <property type="entry name" value="DNA-bd_HTH_TetR-type_CS"/>
</dbReference>
<dbReference type="InterPro" id="IPR001647">
    <property type="entry name" value="HTH_TetR"/>
</dbReference>
<dbReference type="Gene3D" id="1.10.357.10">
    <property type="entry name" value="Tetracycline Repressor, domain 2"/>
    <property type="match status" value="1"/>
</dbReference>
<name>A0ABQ3XNQ5_9ACTN</name>
<evidence type="ECO:0000313" key="6">
    <source>
        <dbReference type="EMBL" id="GID60126.1"/>
    </source>
</evidence>
<dbReference type="PRINTS" id="PR00455">
    <property type="entry name" value="HTHTETR"/>
</dbReference>